<gene>
    <name evidence="2" type="ORF">F6J89_09030</name>
</gene>
<evidence type="ECO:0000259" key="1">
    <source>
        <dbReference type="Pfam" id="PF13614"/>
    </source>
</evidence>
<reference evidence="2" key="1">
    <citation type="submission" date="2019-11" db="EMBL/GenBank/DDBJ databases">
        <title>Genomic insights into an expanded diversity of filamentous marine cyanobacteria reveals the extraordinary biosynthetic potential of Moorea and Okeania.</title>
        <authorList>
            <person name="Ferreira Leao T."/>
            <person name="Wang M."/>
            <person name="Moss N."/>
            <person name="Da Silva R."/>
            <person name="Sanders J."/>
            <person name="Nurk S."/>
            <person name="Gurevich A."/>
            <person name="Humphrey G."/>
            <person name="Reher R."/>
            <person name="Zhu Q."/>
            <person name="Belda-Ferre P."/>
            <person name="Glukhov E."/>
            <person name="Rex R."/>
            <person name="Dorrestein P.C."/>
            <person name="Knight R."/>
            <person name="Pevzner P."/>
            <person name="Gerwick W.H."/>
            <person name="Gerwick L."/>
        </authorList>
    </citation>
    <scope>NUCLEOTIDE SEQUENCE</scope>
    <source>
        <strain evidence="2">SIO1C4</strain>
    </source>
</reference>
<dbReference type="InterPro" id="IPR050678">
    <property type="entry name" value="DNA_Partitioning_ATPase"/>
</dbReference>
<dbReference type="InterPro" id="IPR025669">
    <property type="entry name" value="AAA_dom"/>
</dbReference>
<dbReference type="SUPFAM" id="SSF52540">
    <property type="entry name" value="P-loop containing nucleoside triphosphate hydrolases"/>
    <property type="match status" value="1"/>
</dbReference>
<name>A0A6B3NDQ0_9CYAN</name>
<dbReference type="PANTHER" id="PTHR13696">
    <property type="entry name" value="P-LOOP CONTAINING NUCLEOSIDE TRIPHOSPHATE HYDROLASE"/>
    <property type="match status" value="1"/>
</dbReference>
<dbReference type="PANTHER" id="PTHR13696:SF98">
    <property type="entry name" value="PLASMID PARTITION PROTEIN A"/>
    <property type="match status" value="1"/>
</dbReference>
<evidence type="ECO:0000313" key="2">
    <source>
        <dbReference type="EMBL" id="NER27761.1"/>
    </source>
</evidence>
<dbReference type="CDD" id="cd02042">
    <property type="entry name" value="ParAB_family"/>
    <property type="match status" value="1"/>
</dbReference>
<dbReference type="AlphaFoldDB" id="A0A6B3NDQ0"/>
<dbReference type="EMBL" id="JAAHFQ010000132">
    <property type="protein sequence ID" value="NER27761.1"/>
    <property type="molecule type" value="Genomic_DNA"/>
</dbReference>
<dbReference type="Pfam" id="PF13614">
    <property type="entry name" value="AAA_31"/>
    <property type="match status" value="1"/>
</dbReference>
<organism evidence="2">
    <name type="scientific">Symploca sp. SIO1C4</name>
    <dbReference type="NCBI Taxonomy" id="2607765"/>
    <lineage>
        <taxon>Bacteria</taxon>
        <taxon>Bacillati</taxon>
        <taxon>Cyanobacteriota</taxon>
        <taxon>Cyanophyceae</taxon>
        <taxon>Coleofasciculales</taxon>
        <taxon>Coleofasciculaceae</taxon>
        <taxon>Symploca</taxon>
    </lineage>
</organism>
<dbReference type="Gene3D" id="3.40.50.300">
    <property type="entry name" value="P-loop containing nucleotide triphosphate hydrolases"/>
    <property type="match status" value="1"/>
</dbReference>
<dbReference type="InterPro" id="IPR027417">
    <property type="entry name" value="P-loop_NTPase"/>
</dbReference>
<protein>
    <submittedName>
        <fullName evidence="2">ParA family protein</fullName>
    </submittedName>
</protein>
<comment type="caution">
    <text evidence="2">The sequence shown here is derived from an EMBL/GenBank/DDBJ whole genome shotgun (WGS) entry which is preliminary data.</text>
</comment>
<proteinExistence type="predicted"/>
<accession>A0A6B3NDQ0</accession>
<feature type="domain" description="AAA" evidence="1">
    <location>
        <begin position="4"/>
        <end position="206"/>
    </location>
</feature>
<sequence length="274" mass="30691">MGFVIATVNMKGGVGKTTLTVNLATCLAKNHRKRVLVVDLDTQISATLSLMIPQEFAKSRRTNRTLSRLIAKVINPKSQTRLTIKDIIAPQICQVEGLDLLPGDIELYDEYLVSEMLHEQAVIETETKFGEIWNRFEVLLIKTVLEPVINDYDFILLDCAPGYNLLTRSGIVASNFYLLPARPEPLSIVGIQLLERRIAKLKESHKYNGTLNLQLLGIAFILSGGNLLGRYYNQVMKRVNDDFTPNQLFNTRIPMDVNVAKAIDCFQPVAITTG</sequence>